<dbReference type="EMBL" id="JBJKFK010001521">
    <property type="protein sequence ID" value="KAL3312867.1"/>
    <property type="molecule type" value="Genomic_DNA"/>
</dbReference>
<dbReference type="AlphaFoldDB" id="A0ABD2Q170"/>
<sequence>MSSISTPDYDMSEGFGALASLEEMQLSMTEEDLENNRRMRVALEDRESIGECDIIDSENEASTTESESSSKKNSKIPRFIKRPEIALTTSQIEPKEKKKVHFAFQEPKTAAIDNSVHVRSLFLISHHL</sequence>
<comment type="caution">
    <text evidence="2">The sequence shown here is derived from an EMBL/GenBank/DDBJ whole genome shotgun (WGS) entry which is preliminary data.</text>
</comment>
<keyword evidence="3" id="KW-1185">Reference proteome</keyword>
<gene>
    <name evidence="2" type="ORF">Ciccas_008539</name>
</gene>
<name>A0ABD2Q170_9PLAT</name>
<dbReference type="Proteomes" id="UP001626550">
    <property type="component" value="Unassembled WGS sequence"/>
</dbReference>
<evidence type="ECO:0000313" key="2">
    <source>
        <dbReference type="EMBL" id="KAL3312867.1"/>
    </source>
</evidence>
<accession>A0ABD2Q170</accession>
<organism evidence="2 3">
    <name type="scientific">Cichlidogyrus casuarinus</name>
    <dbReference type="NCBI Taxonomy" id="1844966"/>
    <lineage>
        <taxon>Eukaryota</taxon>
        <taxon>Metazoa</taxon>
        <taxon>Spiralia</taxon>
        <taxon>Lophotrochozoa</taxon>
        <taxon>Platyhelminthes</taxon>
        <taxon>Monogenea</taxon>
        <taxon>Monopisthocotylea</taxon>
        <taxon>Dactylogyridea</taxon>
        <taxon>Ancyrocephalidae</taxon>
        <taxon>Cichlidogyrus</taxon>
    </lineage>
</organism>
<evidence type="ECO:0000256" key="1">
    <source>
        <dbReference type="SAM" id="MobiDB-lite"/>
    </source>
</evidence>
<reference evidence="2 3" key="1">
    <citation type="submission" date="2024-11" db="EMBL/GenBank/DDBJ databases">
        <title>Adaptive evolution of stress response genes in parasites aligns with host niche diversity.</title>
        <authorList>
            <person name="Hahn C."/>
            <person name="Resl P."/>
        </authorList>
    </citation>
    <scope>NUCLEOTIDE SEQUENCE [LARGE SCALE GENOMIC DNA]</scope>
    <source>
        <strain evidence="2">EGGRZ-B1_66</strain>
        <tissue evidence="2">Body</tissue>
    </source>
</reference>
<proteinExistence type="predicted"/>
<feature type="region of interest" description="Disordered" evidence="1">
    <location>
        <begin position="49"/>
        <end position="77"/>
    </location>
</feature>
<protein>
    <submittedName>
        <fullName evidence="2">Uncharacterized protein</fullName>
    </submittedName>
</protein>
<evidence type="ECO:0000313" key="3">
    <source>
        <dbReference type="Proteomes" id="UP001626550"/>
    </source>
</evidence>